<evidence type="ECO:0000256" key="1">
    <source>
        <dbReference type="ARBA" id="ARBA00022737"/>
    </source>
</evidence>
<dbReference type="InterPro" id="IPR045865">
    <property type="entry name" value="ACT-like_dom_sf"/>
</dbReference>
<evidence type="ECO:0000256" key="2">
    <source>
        <dbReference type="RuleBase" id="RU369043"/>
    </source>
</evidence>
<name>M8B0Y1_AEGTA</name>
<dbReference type="AlphaFoldDB" id="M8B0Y1"/>
<accession>M8B0Y1</accession>
<dbReference type="InterPro" id="IPR040217">
    <property type="entry name" value="ACR1-12"/>
</dbReference>
<keyword evidence="1 2" id="KW-0677">Repeat</keyword>
<dbReference type="GO" id="GO:0016597">
    <property type="term" value="F:amino acid binding"/>
    <property type="evidence" value="ECO:0007669"/>
    <property type="project" value="UniProtKB-UniRule"/>
</dbReference>
<proteinExistence type="predicted"/>
<reference evidence="3" key="1">
    <citation type="submission" date="2015-06" db="UniProtKB">
        <authorList>
            <consortium name="EnsemblPlants"/>
        </authorList>
    </citation>
    <scope>IDENTIFICATION</scope>
</reference>
<dbReference type="PANTHER" id="PTHR31096">
    <property type="entry name" value="ACT DOMAIN-CONTAINING PROTEIN ACR4-RELATED"/>
    <property type="match status" value="1"/>
</dbReference>
<dbReference type="Pfam" id="PF01842">
    <property type="entry name" value="ACT"/>
    <property type="match status" value="2"/>
</dbReference>
<evidence type="ECO:0000313" key="3">
    <source>
        <dbReference type="EnsemblPlants" id="EMT10422"/>
    </source>
</evidence>
<protein>
    <recommendedName>
        <fullName evidence="2">ACT domain-containing protein ACR</fullName>
    </recommendedName>
    <alternativeName>
        <fullName evidence="2">Protein ACT DOMAIN REPEATS</fullName>
    </alternativeName>
</protein>
<dbReference type="EnsemblPlants" id="EMT10422">
    <property type="protein sequence ID" value="EMT10422"/>
    <property type="gene ID" value="F775_10890"/>
</dbReference>
<dbReference type="PANTHER" id="PTHR31096:SF15">
    <property type="entry name" value="ACT DOMAIN-CONTAINING PROTEIN ACR"/>
    <property type="match status" value="1"/>
</dbReference>
<dbReference type="PROSITE" id="PS51671">
    <property type="entry name" value="ACT"/>
    <property type="match status" value="2"/>
</dbReference>
<sequence>MACGSRSNEIVDEFEKLVIKMNPPRVTVDNTSDMTATLVKVDSANKYGTLLEVVQVLTDLKLTINRAYISSDGEWFMDVFHVVDEEGNKLYDGQVIDRIEQAEQNAEQCELIAVWDRRCDRIVLISVSGSRVAQLPRHGPDCAERGYTLVNVRCRDRPKLLFDTVCTLTDMQYLVFHGTVIAEGSEAYQEYYIRHLDDGAAASDQDREQLRRCLEAAIQRRNTEGLGLELCCEDRVGLLSDVTRIFREHGLSVTHAEVATRGERAANVFYVVTASGMPVQAQAVEAVRAEIGDEILLVKEDAAAPKSPPGRDGGGRSLGNMIRSRSEKFLYNLGLIRSCS</sequence>
<dbReference type="SUPFAM" id="SSF55021">
    <property type="entry name" value="ACT-like"/>
    <property type="match status" value="2"/>
</dbReference>
<comment type="function">
    <text evidence="2">Binds amino acids.</text>
</comment>
<dbReference type="CDD" id="cd04897">
    <property type="entry name" value="ACT_ACR_3"/>
    <property type="match status" value="1"/>
</dbReference>
<organism evidence="3">
    <name type="scientific">Aegilops tauschii</name>
    <name type="common">Tausch's goatgrass</name>
    <name type="synonym">Aegilops squarrosa</name>
    <dbReference type="NCBI Taxonomy" id="37682"/>
    <lineage>
        <taxon>Eukaryota</taxon>
        <taxon>Viridiplantae</taxon>
        <taxon>Streptophyta</taxon>
        <taxon>Embryophyta</taxon>
        <taxon>Tracheophyta</taxon>
        <taxon>Spermatophyta</taxon>
        <taxon>Magnoliopsida</taxon>
        <taxon>Liliopsida</taxon>
        <taxon>Poales</taxon>
        <taxon>Poaceae</taxon>
        <taxon>BOP clade</taxon>
        <taxon>Pooideae</taxon>
        <taxon>Triticodae</taxon>
        <taxon>Triticeae</taxon>
        <taxon>Triticinae</taxon>
        <taxon>Aegilops</taxon>
    </lineage>
</organism>
<dbReference type="InterPro" id="IPR002912">
    <property type="entry name" value="ACT_dom"/>
</dbReference>
<dbReference type="Gene3D" id="3.30.70.260">
    <property type="match status" value="1"/>
</dbReference>